<keyword evidence="1" id="KW-0175">Coiled coil</keyword>
<accession>A0ABV4FIJ6</accession>
<evidence type="ECO:0000259" key="2">
    <source>
        <dbReference type="Pfam" id="PF13514"/>
    </source>
</evidence>
<name>A0ABV4FIJ6_9BRAD</name>
<dbReference type="EMBL" id="JBGBZJ010000002">
    <property type="protein sequence ID" value="MEY9451394.1"/>
    <property type="molecule type" value="Genomic_DNA"/>
</dbReference>
<keyword evidence="4" id="KW-1185">Reference proteome</keyword>
<organism evidence="3 4">
    <name type="scientific">Bradyrhizobium ottawaense</name>
    <dbReference type="NCBI Taxonomy" id="931866"/>
    <lineage>
        <taxon>Bacteria</taxon>
        <taxon>Pseudomonadati</taxon>
        <taxon>Pseudomonadota</taxon>
        <taxon>Alphaproteobacteria</taxon>
        <taxon>Hyphomicrobiales</taxon>
        <taxon>Nitrobacteraceae</taxon>
        <taxon>Bradyrhizobium</taxon>
    </lineage>
</organism>
<reference evidence="3 4" key="1">
    <citation type="submission" date="2024-07" db="EMBL/GenBank/DDBJ databases">
        <title>Genomic Encyclopedia of Type Strains, Phase V (KMG-V): Genome sequencing to study the core and pangenomes of soil and plant-associated prokaryotes.</title>
        <authorList>
            <person name="Whitman W."/>
        </authorList>
    </citation>
    <scope>NUCLEOTIDE SEQUENCE [LARGE SCALE GENOMIC DNA]</scope>
    <source>
        <strain evidence="3 4">USDA 152</strain>
    </source>
</reference>
<dbReference type="PANTHER" id="PTHR41259:SF1">
    <property type="entry name" value="DOUBLE-STRAND BREAK REPAIR RAD50 ATPASE, PUTATIVE-RELATED"/>
    <property type="match status" value="1"/>
</dbReference>
<protein>
    <submittedName>
        <fullName evidence="3">Uncharacterized protein YhaN</fullName>
    </submittedName>
</protein>
<dbReference type="Pfam" id="PF13514">
    <property type="entry name" value="AAA_27"/>
    <property type="match status" value="1"/>
</dbReference>
<dbReference type="PANTHER" id="PTHR41259">
    <property type="entry name" value="DOUBLE-STRAND BREAK REPAIR RAD50 ATPASE, PUTATIVE-RELATED"/>
    <property type="match status" value="1"/>
</dbReference>
<proteinExistence type="predicted"/>
<evidence type="ECO:0000256" key="1">
    <source>
        <dbReference type="SAM" id="Coils"/>
    </source>
</evidence>
<comment type="caution">
    <text evidence="3">The sequence shown here is derived from an EMBL/GenBank/DDBJ whole genome shotgun (WGS) entry which is preliminary data.</text>
</comment>
<evidence type="ECO:0000313" key="4">
    <source>
        <dbReference type="Proteomes" id="UP001565369"/>
    </source>
</evidence>
<feature type="coiled-coil region" evidence="1">
    <location>
        <begin position="475"/>
        <end position="502"/>
    </location>
</feature>
<feature type="domain" description="YhaN AAA" evidence="2">
    <location>
        <begin position="16"/>
        <end position="170"/>
    </location>
</feature>
<evidence type="ECO:0000313" key="3">
    <source>
        <dbReference type="EMBL" id="MEY9451394.1"/>
    </source>
</evidence>
<dbReference type="InterPro" id="IPR038734">
    <property type="entry name" value="YhaN_AAA"/>
</dbReference>
<sequence length="634" mass="70778">MSSTDRTKPANRPPLPAFLDLLFGIATQSPFDFLHPYSTMRIGGALEFGGETREFARIKRPQNSLLDADDRPIPESAIRGELGGIERDAYRTMFSLDDETLEKGGESILASKGDLGQLLFSASAGLSHLSQKLIDLKAEADGFYKFRARSGALVDLKTRLAELKAEREKFDTLASDHARLVESLDRSKKHYDEAVTERTRTRGRIDEIQRHLAALPRLVALRGIRERLAPLADVPEAPPGWANEVRRLQKEEIELGVQTNAIADEIDRLADEISAIAVDEAALRLAERVERLAEQRARHVTAEKDVPERRLQLREIDRVISVILQRVEREGETEPRRLVPTAATVGRLRELIEARSGIDAAIRNAATELAEARRRLGEIAERAPETVGDPQTARERDRSMAELAITVEALRSADHHVRYRLAERTRATAFEALADRLSALRPWQGTADDLVGMLCPGPDAVQRWKAARGNVEAVLVRHQSEIERLTTHLRRLEAERAGLASVTGVVTDQEAAEIRRRREQAWAAHRHALDLTSADAFEAAMRHDDIISAGRFSHMSELAKLHQSGQALAVTRADRERAVELKDRAAAALGRLDVEVAEAVRTMTTSFVSAPFLPELEDWLVRRERALEVCFGME</sequence>
<gene>
    <name evidence="3" type="ORF">ABIG07_000342</name>
</gene>
<dbReference type="Proteomes" id="UP001565369">
    <property type="component" value="Unassembled WGS sequence"/>
</dbReference>